<comment type="cofactor">
    <cofactor evidence="1">
        <name>pantetheine 4'-phosphate</name>
        <dbReference type="ChEBI" id="CHEBI:47942"/>
    </cofactor>
</comment>
<dbReference type="SUPFAM" id="SSF53474">
    <property type="entry name" value="alpha/beta-Hydrolases"/>
    <property type="match status" value="1"/>
</dbReference>
<dbReference type="Proteomes" id="UP000242662">
    <property type="component" value="Unassembled WGS sequence"/>
</dbReference>
<dbReference type="Pfam" id="PF00975">
    <property type="entry name" value="Thioesterase"/>
    <property type="match status" value="1"/>
</dbReference>
<dbReference type="PANTHER" id="PTHR45527">
    <property type="entry name" value="NONRIBOSOMAL PEPTIDE SYNTHETASE"/>
    <property type="match status" value="1"/>
</dbReference>
<dbReference type="InterPro" id="IPR025110">
    <property type="entry name" value="AMP-bd_C"/>
</dbReference>
<evidence type="ECO:0000256" key="2">
    <source>
        <dbReference type="ARBA" id="ARBA00006432"/>
    </source>
</evidence>
<dbReference type="InterPro" id="IPR020845">
    <property type="entry name" value="AMP-binding_CS"/>
</dbReference>
<dbReference type="Gene3D" id="3.30.559.30">
    <property type="entry name" value="Nonribosomal peptide synthetase, condensation domain"/>
    <property type="match status" value="1"/>
</dbReference>
<dbReference type="FunFam" id="3.40.50.980:FF:000001">
    <property type="entry name" value="Non-ribosomal peptide synthetase"/>
    <property type="match status" value="1"/>
</dbReference>
<proteinExistence type="inferred from homology"/>
<dbReference type="PROSITE" id="PS50075">
    <property type="entry name" value="CARRIER"/>
    <property type="match status" value="1"/>
</dbReference>
<dbReference type="GO" id="GO:0031177">
    <property type="term" value="F:phosphopantetheine binding"/>
    <property type="evidence" value="ECO:0007669"/>
    <property type="project" value="TreeGrafter"/>
</dbReference>
<dbReference type="InterPro" id="IPR029058">
    <property type="entry name" value="AB_hydrolase_fold"/>
</dbReference>
<reference evidence="8" key="1">
    <citation type="submission" date="2016-09" db="EMBL/GenBank/DDBJ databases">
        <authorList>
            <person name="Varghese N."/>
            <person name="Submissions S."/>
        </authorList>
    </citation>
    <scope>NUCLEOTIDE SEQUENCE [LARGE SCALE GENOMIC DNA]</scope>
    <source>
        <strain evidence="8">25nlg</strain>
    </source>
</reference>
<dbReference type="InterPro" id="IPR045851">
    <property type="entry name" value="AMP-bd_C_sf"/>
</dbReference>
<dbReference type="FunFam" id="3.40.50.12780:FF:000012">
    <property type="entry name" value="Non-ribosomal peptide synthetase"/>
    <property type="match status" value="1"/>
</dbReference>
<dbReference type="CDD" id="cd05930">
    <property type="entry name" value="A_NRPS"/>
    <property type="match status" value="1"/>
</dbReference>
<dbReference type="Pfam" id="PF00550">
    <property type="entry name" value="PP-binding"/>
    <property type="match status" value="1"/>
</dbReference>
<sequence>MFLSDQIVKLPEEKRGRLLNWMKEAMAQTSPQERWVKRLQQWPAIDIPEVYKVKDERTEMQLRDFRKEISATSFVQMQAWARQQNVEIAQVLLACLQTMLVYVTGEENVALSVQKEEKVVLFPTNCSNDRSFSEKLVQLNEGWNDACTDTIEMAQLKSLCDQIKKDSLGVVCQTNLVKKITWMPDTFFWDIGFSFSIGVVPEVVVQYRSTRYSEHTIRQLVSCLEVVIEKVVASPSQRLSACCLLDEVSYEQLTEVWPVGPNREVPANHLVQQWLKTAQQYADRPALTMEDEQLTYREVEMKALQLAHYFQTRGVSKGDRIGIYLPRSVDMVVAVLSTLIVGGTYVPLDPTYPKDRLHYMINDAHVTYLVTESTLPTLESNGVTIVSLDLEADDIASSLTEPMTTEILPTDWAYIIYTSGSTGEPKGVPICHRSVVNFIYSITENYEMTKEDRILQFASLSFDVSVFDIFSALLNGAELVIASDMDRRIPQQLADLMMQRQVTVAELPPAILPLLDAKKLPHLRLISVGGEMFPGKLVENWATPTRRFMNGYGPTETTVAVTVFECSGSWAKTPPIGRPIANHQAYVLNEHAQPVPIGSPGELCISGVGLSDGYLNAPDKTAERFIDHPFQVGARLYRTGDLVRWLPDGNLEILGRTDRQVKIRGFRIELGEIESVLLDHPAILEVAVDVIQTKEDDKYIAAYVILDPHVEPDPTAYRAFLEAHLPKHMVPTKWVQVKEIPLTPNGKLDRQALSVKQEGTVLESHEAFTEPVSETEAKIAKEVFAFLLDLPRAGTEDNFFDLGGNSLQATKVVSLVKDLFGVEIGLIEFFQKPTVKGLSQLVTAHQTVKDQKRSDLLQMIDQMQAGEPRFLKIDKQTNPRFRLVCFHYAGGSSYVFKQWQQHVAPEGEVILVELPGHGVRIQEPCLESAEEIAAQLVPELTPLFDVPVALLGHSMGALVAFETSCQLVKKDLIPAHLFVAASRAPQRPPKTGISQFRDDIAFLNALKQFGGLPEEVMTNHDLLQVMIPAIRADVKVSETYSFHGEQQLNVPFSIFGATTDHLTEEELRAWGELTTASVDVQMFDGDHFFLQQQEQKMATFVANKVINQLKVKGES</sequence>
<evidence type="ECO:0000313" key="8">
    <source>
        <dbReference type="Proteomes" id="UP000242662"/>
    </source>
</evidence>
<dbReference type="Gene3D" id="3.30.300.30">
    <property type="match status" value="1"/>
</dbReference>
<dbReference type="STRING" id="1464122.SAMN05421737_10729"/>
<dbReference type="InterPro" id="IPR000873">
    <property type="entry name" value="AMP-dep_synth/lig_dom"/>
</dbReference>
<keyword evidence="4" id="KW-0597">Phosphoprotein</keyword>
<dbReference type="InterPro" id="IPR001031">
    <property type="entry name" value="Thioesterase"/>
</dbReference>
<dbReference type="PROSITE" id="PS00012">
    <property type="entry name" value="PHOSPHOPANTETHEINE"/>
    <property type="match status" value="1"/>
</dbReference>
<dbReference type="Gene3D" id="3.40.50.1820">
    <property type="entry name" value="alpha/beta hydrolase"/>
    <property type="match status" value="1"/>
</dbReference>
<protein>
    <submittedName>
        <fullName evidence="7">Amino acid adenylation domain-containing protein</fullName>
    </submittedName>
</protein>
<dbReference type="Pfam" id="PF13193">
    <property type="entry name" value="AMP-binding_C"/>
    <property type="match status" value="1"/>
</dbReference>
<dbReference type="EMBL" id="FMYM01000007">
    <property type="protein sequence ID" value="SDC30269.1"/>
    <property type="molecule type" value="Genomic_DNA"/>
</dbReference>
<dbReference type="InterPro" id="IPR009081">
    <property type="entry name" value="PP-bd_ACP"/>
</dbReference>
<organism evidence="7 8">
    <name type="scientific">Shouchella lonarensis</name>
    <dbReference type="NCBI Taxonomy" id="1464122"/>
    <lineage>
        <taxon>Bacteria</taxon>
        <taxon>Bacillati</taxon>
        <taxon>Bacillota</taxon>
        <taxon>Bacilli</taxon>
        <taxon>Bacillales</taxon>
        <taxon>Bacillaceae</taxon>
        <taxon>Shouchella</taxon>
    </lineage>
</organism>
<dbReference type="Gene3D" id="3.40.50.980">
    <property type="match status" value="2"/>
</dbReference>
<evidence type="ECO:0000259" key="6">
    <source>
        <dbReference type="PROSITE" id="PS50075"/>
    </source>
</evidence>
<dbReference type="GO" id="GO:0017000">
    <property type="term" value="P:antibiotic biosynthetic process"/>
    <property type="evidence" value="ECO:0007669"/>
    <property type="project" value="UniProtKB-KW"/>
</dbReference>
<dbReference type="PROSITE" id="PS00455">
    <property type="entry name" value="AMP_BINDING"/>
    <property type="match status" value="1"/>
</dbReference>
<dbReference type="RefSeq" id="WP_090775855.1">
    <property type="nucleotide sequence ID" value="NZ_FMYM01000007.1"/>
</dbReference>
<evidence type="ECO:0000313" key="7">
    <source>
        <dbReference type="EMBL" id="SDC30269.1"/>
    </source>
</evidence>
<dbReference type="InterPro" id="IPR010071">
    <property type="entry name" value="AA_adenyl_dom"/>
</dbReference>
<dbReference type="Pfam" id="PF00501">
    <property type="entry name" value="AMP-binding"/>
    <property type="match status" value="1"/>
</dbReference>
<dbReference type="GO" id="GO:0005737">
    <property type="term" value="C:cytoplasm"/>
    <property type="evidence" value="ECO:0007669"/>
    <property type="project" value="TreeGrafter"/>
</dbReference>
<dbReference type="FunFam" id="2.30.38.10:FF:000001">
    <property type="entry name" value="Non-ribosomal peptide synthetase PvdI"/>
    <property type="match status" value="1"/>
</dbReference>
<keyword evidence="5" id="KW-0045">Antibiotic biosynthesis</keyword>
<evidence type="ECO:0000256" key="4">
    <source>
        <dbReference type="ARBA" id="ARBA00022553"/>
    </source>
</evidence>
<dbReference type="Gene3D" id="1.10.1200.10">
    <property type="entry name" value="ACP-like"/>
    <property type="match status" value="1"/>
</dbReference>
<dbReference type="NCBIfam" id="TIGR01733">
    <property type="entry name" value="AA-adenyl-dom"/>
    <property type="match status" value="1"/>
</dbReference>
<dbReference type="OrthoDB" id="9765680at2"/>
<name>A0A1G6KGS2_9BACI</name>
<dbReference type="SUPFAM" id="SSF52777">
    <property type="entry name" value="CoA-dependent acyltransferases"/>
    <property type="match status" value="1"/>
</dbReference>
<dbReference type="InterPro" id="IPR036736">
    <property type="entry name" value="ACP-like_sf"/>
</dbReference>
<evidence type="ECO:0000256" key="5">
    <source>
        <dbReference type="ARBA" id="ARBA00023194"/>
    </source>
</evidence>
<dbReference type="Gene3D" id="2.30.38.10">
    <property type="entry name" value="Luciferase, Domain 3"/>
    <property type="match status" value="1"/>
</dbReference>
<dbReference type="GO" id="GO:0044550">
    <property type="term" value="P:secondary metabolite biosynthetic process"/>
    <property type="evidence" value="ECO:0007669"/>
    <property type="project" value="TreeGrafter"/>
</dbReference>
<gene>
    <name evidence="7" type="ORF">SAMN05421737_10729</name>
</gene>
<keyword evidence="3" id="KW-0596">Phosphopantetheine</keyword>
<dbReference type="InterPro" id="IPR006162">
    <property type="entry name" value="Ppantetheine_attach_site"/>
</dbReference>
<accession>A0A1G6KGS2</accession>
<evidence type="ECO:0000256" key="3">
    <source>
        <dbReference type="ARBA" id="ARBA00022450"/>
    </source>
</evidence>
<dbReference type="SUPFAM" id="SSF47336">
    <property type="entry name" value="ACP-like"/>
    <property type="match status" value="1"/>
</dbReference>
<feature type="domain" description="Carrier" evidence="6">
    <location>
        <begin position="770"/>
        <end position="846"/>
    </location>
</feature>
<dbReference type="AlphaFoldDB" id="A0A1G6KGS2"/>
<evidence type="ECO:0000256" key="1">
    <source>
        <dbReference type="ARBA" id="ARBA00001957"/>
    </source>
</evidence>
<keyword evidence="8" id="KW-1185">Reference proteome</keyword>
<dbReference type="GO" id="GO:0043041">
    <property type="term" value="P:amino acid activation for nonribosomal peptide biosynthetic process"/>
    <property type="evidence" value="ECO:0007669"/>
    <property type="project" value="TreeGrafter"/>
</dbReference>
<dbReference type="SUPFAM" id="SSF56801">
    <property type="entry name" value="Acetyl-CoA synthetase-like"/>
    <property type="match status" value="1"/>
</dbReference>
<comment type="similarity">
    <text evidence="2">Belongs to the ATP-dependent AMP-binding enzyme family.</text>
</comment>
<dbReference type="PANTHER" id="PTHR45527:SF1">
    <property type="entry name" value="FATTY ACID SYNTHASE"/>
    <property type="match status" value="1"/>
</dbReference>